<feature type="region of interest" description="Disordered" evidence="6">
    <location>
        <begin position="574"/>
        <end position="604"/>
    </location>
</feature>
<evidence type="ECO:0000313" key="8">
    <source>
        <dbReference type="EMBL" id="VDN57925.1"/>
    </source>
</evidence>
<feature type="region of interest" description="Disordered" evidence="6">
    <location>
        <begin position="38"/>
        <end position="88"/>
    </location>
</feature>
<feature type="compositionally biased region" description="Basic and acidic residues" evidence="6">
    <location>
        <begin position="137"/>
        <end position="154"/>
    </location>
</feature>
<protein>
    <submittedName>
        <fullName evidence="11">BED-type domain-containing protein</fullName>
    </submittedName>
</protein>
<keyword evidence="5" id="KW-0175">Coiled coil</keyword>
<evidence type="ECO:0000256" key="3">
    <source>
        <dbReference type="ARBA" id="ARBA00022833"/>
    </source>
</evidence>
<dbReference type="STRING" id="318479.A0A0N4U9V5"/>
<dbReference type="WBParaSite" id="DME_0000389301-mRNA-1">
    <property type="protein sequence ID" value="DME_0000389301-mRNA-1"/>
    <property type="gene ID" value="DME_0000389301"/>
</dbReference>
<reference evidence="8 10" key="2">
    <citation type="submission" date="2018-11" db="EMBL/GenBank/DDBJ databases">
        <authorList>
            <consortium name="Pathogen Informatics"/>
        </authorList>
    </citation>
    <scope>NUCLEOTIDE SEQUENCE [LARGE SCALE GENOMIC DNA]</scope>
</reference>
<keyword evidence="10" id="KW-1185">Reference proteome</keyword>
<proteinExistence type="predicted"/>
<feature type="compositionally biased region" description="Polar residues" evidence="6">
    <location>
        <begin position="49"/>
        <end position="69"/>
    </location>
</feature>
<accession>A0A0N4U9V5</accession>
<dbReference type="EMBL" id="UYYG01001164">
    <property type="protein sequence ID" value="VDN57925.1"/>
    <property type="molecule type" value="Genomic_DNA"/>
</dbReference>
<gene>
    <name evidence="8" type="ORF">DME_LOCUS7898</name>
</gene>
<feature type="compositionally biased region" description="Low complexity" evidence="6">
    <location>
        <begin position="121"/>
        <end position="135"/>
    </location>
</feature>
<evidence type="ECO:0000313" key="10">
    <source>
        <dbReference type="Proteomes" id="UP000274756"/>
    </source>
</evidence>
<evidence type="ECO:0000313" key="11">
    <source>
        <dbReference type="WBParaSite" id="DME_0000389301-mRNA-1"/>
    </source>
</evidence>
<feature type="domain" description="BED-type" evidence="7">
    <location>
        <begin position="377"/>
        <end position="427"/>
    </location>
</feature>
<dbReference type="GO" id="GO:0008270">
    <property type="term" value="F:zinc ion binding"/>
    <property type="evidence" value="ECO:0007669"/>
    <property type="project" value="UniProtKB-KW"/>
</dbReference>
<dbReference type="InterPro" id="IPR036236">
    <property type="entry name" value="Znf_C2H2_sf"/>
</dbReference>
<evidence type="ECO:0000313" key="9">
    <source>
        <dbReference type="Proteomes" id="UP000038040"/>
    </source>
</evidence>
<name>A0A0N4U9V5_DRAME</name>
<evidence type="ECO:0000256" key="1">
    <source>
        <dbReference type="ARBA" id="ARBA00022723"/>
    </source>
</evidence>
<dbReference type="GO" id="GO:0005634">
    <property type="term" value="C:nucleus"/>
    <property type="evidence" value="ECO:0007669"/>
    <property type="project" value="TreeGrafter"/>
</dbReference>
<dbReference type="GO" id="GO:1990837">
    <property type="term" value="F:sequence-specific double-stranded DNA binding"/>
    <property type="evidence" value="ECO:0007669"/>
    <property type="project" value="TreeGrafter"/>
</dbReference>
<feature type="compositionally biased region" description="Polar residues" evidence="6">
    <location>
        <begin position="590"/>
        <end position="604"/>
    </location>
</feature>
<evidence type="ECO:0000256" key="5">
    <source>
        <dbReference type="SAM" id="Coils"/>
    </source>
</evidence>
<dbReference type="Proteomes" id="UP000038040">
    <property type="component" value="Unplaced"/>
</dbReference>
<evidence type="ECO:0000256" key="4">
    <source>
        <dbReference type="PROSITE-ProRule" id="PRU00027"/>
    </source>
</evidence>
<organism evidence="9 11">
    <name type="scientific">Dracunculus medinensis</name>
    <name type="common">Guinea worm</name>
    <dbReference type="NCBI Taxonomy" id="318479"/>
    <lineage>
        <taxon>Eukaryota</taxon>
        <taxon>Metazoa</taxon>
        <taxon>Ecdysozoa</taxon>
        <taxon>Nematoda</taxon>
        <taxon>Chromadorea</taxon>
        <taxon>Rhabditida</taxon>
        <taxon>Spirurina</taxon>
        <taxon>Dracunculoidea</taxon>
        <taxon>Dracunculidae</taxon>
        <taxon>Dracunculus</taxon>
    </lineage>
</organism>
<dbReference type="SUPFAM" id="SSF57667">
    <property type="entry name" value="beta-beta-alpha zinc fingers"/>
    <property type="match status" value="2"/>
</dbReference>
<feature type="compositionally biased region" description="Basic and acidic residues" evidence="6">
    <location>
        <begin position="70"/>
        <end position="83"/>
    </location>
</feature>
<evidence type="ECO:0000259" key="7">
    <source>
        <dbReference type="PROSITE" id="PS50808"/>
    </source>
</evidence>
<reference evidence="11" key="1">
    <citation type="submission" date="2017-02" db="UniProtKB">
        <authorList>
            <consortium name="WormBaseParasite"/>
        </authorList>
    </citation>
    <scope>IDENTIFICATION</scope>
</reference>
<feature type="coiled-coil region" evidence="5">
    <location>
        <begin position="510"/>
        <end position="540"/>
    </location>
</feature>
<dbReference type="GO" id="GO:0006357">
    <property type="term" value="P:regulation of transcription by RNA polymerase II"/>
    <property type="evidence" value="ECO:0007669"/>
    <property type="project" value="TreeGrafter"/>
</dbReference>
<dbReference type="OrthoDB" id="5873825at2759"/>
<keyword evidence="2 4" id="KW-0863">Zinc-finger</keyword>
<dbReference type="Proteomes" id="UP000274756">
    <property type="component" value="Unassembled WGS sequence"/>
</dbReference>
<sequence length="737" mass="82732">MISTQYWRNILSRITDDEHKNDLDLDALLMNKDLSQDEANERKDCENIANLQSPLSDEGESSNQGTSSSRPEKKHHEDSHETNCDDESIASEISEITRSWNKSEVKATISGLNGADEPQPSSSSSLSSGSSSNNSQAKDKDNRPVRSDENTNIIHRDEFKMDMGEIRGLHLFNGQVQLDEKIKTPPKLKQILKKKRQRRNPVWPYFEVRDNNAYCKQCSYNTRSVFSTNLKVHLRTHHPLLYEEVKKAEDEQLRANQSANDPTTSTFIAAHQYLQQVTNALSANNLCINQKVIGDRCSATRLDLTKTCLKGNQNSAKLPNLSSVCPKKSNDLIEQSSTSGTEDATKPTFDEVCSQLLNCMKNDESLIPRGQLKPRRLRRHPVWNFFEDIDNSKIIKCMKCDFQTGSAYSTNLKMHLKAHHKKDFELVTRLEDEQRKADDLQRIQLGKRKISGASDTAESSTNQSTNQLFRRDIDLSVVKKSNISNEMKIYDDPVIEEDRPMTHFEQLTAYVESETEKIKLKDKEEELREETTDLSVLNSNAILKAMVNECSVKPLSSLDCLHSSVSLLKNILPSSGSSVSESRSPSSTSALNPADQQNSPLTSSFLAPSQKCLRTVNKKLPTGEVVKIRSRRTDVNECSDGTNLSKKTGNFVFKQAVVPALRSALSTVDAAVLQRSNIAATKQRAGDAAFIKLIKAQASCFQLLDISEFKAFLKAIAPDYNLPSKEEIILQIQLNRS</sequence>
<dbReference type="Pfam" id="PF02892">
    <property type="entry name" value="zf-BED"/>
    <property type="match status" value="1"/>
</dbReference>
<dbReference type="InterPro" id="IPR003656">
    <property type="entry name" value="Znf_BED"/>
</dbReference>
<keyword evidence="1" id="KW-0479">Metal-binding</keyword>
<feature type="domain" description="BED-type" evidence="7">
    <location>
        <begin position="197"/>
        <end position="245"/>
    </location>
</feature>
<feature type="compositionally biased region" description="Low complexity" evidence="6">
    <location>
        <begin position="574"/>
        <end position="589"/>
    </location>
</feature>
<dbReference type="InterPro" id="IPR053031">
    <property type="entry name" value="Cuticle_assoc_protein"/>
</dbReference>
<dbReference type="PANTHER" id="PTHR34396">
    <property type="entry name" value="OS03G0264950 PROTEIN-RELATED"/>
    <property type="match status" value="1"/>
</dbReference>
<dbReference type="PROSITE" id="PS50808">
    <property type="entry name" value="ZF_BED"/>
    <property type="match status" value="2"/>
</dbReference>
<dbReference type="AlphaFoldDB" id="A0A0N4U9V5"/>
<evidence type="ECO:0000256" key="2">
    <source>
        <dbReference type="ARBA" id="ARBA00022771"/>
    </source>
</evidence>
<evidence type="ECO:0000256" key="6">
    <source>
        <dbReference type="SAM" id="MobiDB-lite"/>
    </source>
</evidence>
<feature type="region of interest" description="Disordered" evidence="6">
    <location>
        <begin position="111"/>
        <end position="154"/>
    </location>
</feature>
<dbReference type="PANTHER" id="PTHR34396:SF25">
    <property type="entry name" value="BOUNDARY ELEMENT ASSOCIATED FACTOR"/>
    <property type="match status" value="1"/>
</dbReference>
<keyword evidence="3" id="KW-0862">Zinc</keyword>